<keyword evidence="4 7" id="KW-1133">Transmembrane helix</keyword>
<evidence type="ECO:0000256" key="2">
    <source>
        <dbReference type="ARBA" id="ARBA00022475"/>
    </source>
</evidence>
<dbReference type="InterPro" id="IPR010432">
    <property type="entry name" value="RDD"/>
</dbReference>
<feature type="compositionally biased region" description="Basic and acidic residues" evidence="6">
    <location>
        <begin position="244"/>
        <end position="260"/>
    </location>
</feature>
<dbReference type="Proteomes" id="UP001617351">
    <property type="component" value="Unassembled WGS sequence"/>
</dbReference>
<feature type="compositionally biased region" description="Basic and acidic residues" evidence="6">
    <location>
        <begin position="294"/>
        <end position="308"/>
    </location>
</feature>
<organism evidence="10 11">
    <name type="scientific">Streptomyces toxytricini</name>
    <name type="common">Actinomyces toxytricini</name>
    <dbReference type="NCBI Taxonomy" id="67369"/>
    <lineage>
        <taxon>Bacteria</taxon>
        <taxon>Bacillati</taxon>
        <taxon>Actinomycetota</taxon>
        <taxon>Actinomycetes</taxon>
        <taxon>Kitasatosporales</taxon>
        <taxon>Streptomycetaceae</taxon>
        <taxon>Streptomyces</taxon>
    </lineage>
</organism>
<evidence type="ECO:0000256" key="6">
    <source>
        <dbReference type="SAM" id="MobiDB-lite"/>
    </source>
</evidence>
<keyword evidence="11" id="KW-1185">Reference proteome</keyword>
<feature type="transmembrane region" description="Helical" evidence="7">
    <location>
        <begin position="456"/>
        <end position="474"/>
    </location>
</feature>
<dbReference type="InterPro" id="IPR051791">
    <property type="entry name" value="Pra-immunoreactive"/>
</dbReference>
<dbReference type="Pfam" id="PF06271">
    <property type="entry name" value="RDD"/>
    <property type="match status" value="1"/>
</dbReference>
<protein>
    <submittedName>
        <fullName evidence="10">RDD family protein</fullName>
    </submittedName>
</protein>
<feature type="compositionally biased region" description="Low complexity" evidence="6">
    <location>
        <begin position="110"/>
        <end position="135"/>
    </location>
</feature>
<comment type="subcellular location">
    <subcellularLocation>
        <location evidence="1">Cell membrane</location>
        <topology evidence="1">Multi-pass membrane protein</topology>
    </subcellularLocation>
</comment>
<feature type="compositionally biased region" description="Low complexity" evidence="6">
    <location>
        <begin position="197"/>
        <end position="207"/>
    </location>
</feature>
<gene>
    <name evidence="10" type="ORF">ACIO7M_07395</name>
</gene>
<feature type="domain" description="DUF2510" evidence="9">
    <location>
        <begin position="15"/>
        <end position="44"/>
    </location>
</feature>
<dbReference type="PANTHER" id="PTHR36115:SF4">
    <property type="entry name" value="MEMBRANE PROTEIN"/>
    <property type="match status" value="1"/>
</dbReference>
<comment type="caution">
    <text evidence="10">The sequence shown here is derived from an EMBL/GenBank/DDBJ whole genome shotgun (WGS) entry which is preliminary data.</text>
</comment>
<feature type="compositionally biased region" description="Low complexity" evidence="6">
    <location>
        <begin position="283"/>
        <end position="293"/>
    </location>
</feature>
<evidence type="ECO:0000256" key="4">
    <source>
        <dbReference type="ARBA" id="ARBA00022989"/>
    </source>
</evidence>
<feature type="domain" description="RDD" evidence="8">
    <location>
        <begin position="344"/>
        <end position="489"/>
    </location>
</feature>
<feature type="compositionally biased region" description="Basic and acidic residues" evidence="6">
    <location>
        <begin position="53"/>
        <end position="74"/>
    </location>
</feature>
<feature type="transmembrane region" description="Helical" evidence="7">
    <location>
        <begin position="358"/>
        <end position="375"/>
    </location>
</feature>
<dbReference type="PANTHER" id="PTHR36115">
    <property type="entry name" value="PROLINE-RICH ANTIGEN HOMOLOG-RELATED"/>
    <property type="match status" value="1"/>
</dbReference>
<dbReference type="EMBL" id="JBIUYY010000002">
    <property type="protein sequence ID" value="MFJ2820920.1"/>
    <property type="molecule type" value="Genomic_DNA"/>
</dbReference>
<dbReference type="InterPro" id="IPR018929">
    <property type="entry name" value="DUF2510"/>
</dbReference>
<sequence>MTASPGDGEHAAREGYYPDPSIPGYVRYWNGRSWVPGTARPAGPGDPVGPRRLRPEPEPEPEPARDAAGEREADSGGPGGSGDSGAPAWQADPQHQAGYGGPHDHRVSWGSPAAGPEPEAGHAPAGPAGASLGRGPHPEPPDDRGPAGAAERGPGVSFARTPAAAAAGADRRPAPAPAPAPAARAPEGIGILSARSPAAAAAPAAPAWPSVPGGTAGSGLTSSWPEATVRSAPAPDPAPVPPAPRREGSPAPEAPRREPEAALPEAAPAAPPRARRPLDDAPRPAAEPSTTRRPAPEPRTRREDRPAADDSPSAAPSPSAPAAGVRPTGRAVFEEMAERAVRPAGLVRRAAARTLDTLVLAAVAAAAARPLLPAVRAHLQAKVDAARGAEQATTVWLFDATIAGYLGVVLAVLAVFGLCYEVLPTARWGRTPGKKLCGVRVLSSATFRPPGFGAALSRWLVGAFLGPVGWLWCLGDRPRRRGAHDRAAGTYAAR</sequence>
<evidence type="ECO:0000259" key="9">
    <source>
        <dbReference type="Pfam" id="PF10708"/>
    </source>
</evidence>
<dbReference type="RefSeq" id="WP_402378457.1">
    <property type="nucleotide sequence ID" value="NZ_JBIUYY010000002.1"/>
</dbReference>
<evidence type="ECO:0000256" key="1">
    <source>
        <dbReference type="ARBA" id="ARBA00004651"/>
    </source>
</evidence>
<evidence type="ECO:0000256" key="3">
    <source>
        <dbReference type="ARBA" id="ARBA00022692"/>
    </source>
</evidence>
<evidence type="ECO:0000313" key="11">
    <source>
        <dbReference type="Proteomes" id="UP001617351"/>
    </source>
</evidence>
<evidence type="ECO:0000256" key="5">
    <source>
        <dbReference type="ARBA" id="ARBA00023136"/>
    </source>
</evidence>
<keyword evidence="2" id="KW-1003">Cell membrane</keyword>
<accession>A0ABW8ECF3</accession>
<proteinExistence type="predicted"/>
<name>A0ABW8ECF3_STRT5</name>
<feature type="region of interest" description="Disordered" evidence="6">
    <location>
        <begin position="1"/>
        <end position="328"/>
    </location>
</feature>
<feature type="compositionally biased region" description="Basic and acidic residues" evidence="6">
    <location>
        <begin position="136"/>
        <end position="145"/>
    </location>
</feature>
<reference evidence="10 11" key="1">
    <citation type="submission" date="2024-10" db="EMBL/GenBank/DDBJ databases">
        <title>The Natural Products Discovery Center: Release of the First 8490 Sequenced Strains for Exploring Actinobacteria Biosynthetic Diversity.</title>
        <authorList>
            <person name="Kalkreuter E."/>
            <person name="Kautsar S.A."/>
            <person name="Yang D."/>
            <person name="Bader C.D."/>
            <person name="Teijaro C.N."/>
            <person name="Fluegel L."/>
            <person name="Davis C.M."/>
            <person name="Simpson J.R."/>
            <person name="Lauterbach L."/>
            <person name="Steele A.D."/>
            <person name="Gui C."/>
            <person name="Meng S."/>
            <person name="Li G."/>
            <person name="Viehrig K."/>
            <person name="Ye F."/>
            <person name="Su P."/>
            <person name="Kiefer A.F."/>
            <person name="Nichols A."/>
            <person name="Cepeda A.J."/>
            <person name="Yan W."/>
            <person name="Fan B."/>
            <person name="Jiang Y."/>
            <person name="Adhikari A."/>
            <person name="Zheng C.-J."/>
            <person name="Schuster L."/>
            <person name="Cowan T.M."/>
            <person name="Smanski M.J."/>
            <person name="Chevrette M.G."/>
            <person name="De Carvalho L.P.S."/>
            <person name="Shen B."/>
        </authorList>
    </citation>
    <scope>NUCLEOTIDE SEQUENCE [LARGE SCALE GENOMIC DNA]</scope>
    <source>
        <strain evidence="10 11">NPDC087220</strain>
    </source>
</reference>
<evidence type="ECO:0000259" key="8">
    <source>
        <dbReference type="Pfam" id="PF06271"/>
    </source>
</evidence>
<feature type="compositionally biased region" description="Low complexity" evidence="6">
    <location>
        <begin position="309"/>
        <end position="323"/>
    </location>
</feature>
<keyword evidence="3 7" id="KW-0812">Transmembrane</keyword>
<feature type="compositionally biased region" description="Pro residues" evidence="6">
    <location>
        <begin position="234"/>
        <end position="243"/>
    </location>
</feature>
<feature type="transmembrane region" description="Helical" evidence="7">
    <location>
        <begin position="396"/>
        <end position="418"/>
    </location>
</feature>
<evidence type="ECO:0000256" key="7">
    <source>
        <dbReference type="SAM" id="Phobius"/>
    </source>
</evidence>
<keyword evidence="5 7" id="KW-0472">Membrane</keyword>
<dbReference type="Pfam" id="PF10708">
    <property type="entry name" value="DUF2510"/>
    <property type="match status" value="1"/>
</dbReference>
<feature type="compositionally biased region" description="Low complexity" evidence="6">
    <location>
        <begin position="146"/>
        <end position="168"/>
    </location>
</feature>
<evidence type="ECO:0000313" key="10">
    <source>
        <dbReference type="EMBL" id="MFJ2820920.1"/>
    </source>
</evidence>